<dbReference type="Proteomes" id="UP000253490">
    <property type="component" value="Unassembled WGS sequence"/>
</dbReference>
<keyword evidence="2" id="KW-1185">Reference proteome</keyword>
<dbReference type="SUPFAM" id="SSF46785">
    <property type="entry name" value="Winged helix' DNA-binding domain"/>
    <property type="match status" value="1"/>
</dbReference>
<protein>
    <submittedName>
        <fullName evidence="1">Helix-turn-helix protein</fullName>
    </submittedName>
</protein>
<evidence type="ECO:0000313" key="1">
    <source>
        <dbReference type="EMBL" id="RBP66790.1"/>
    </source>
</evidence>
<dbReference type="EMBL" id="QNRX01000005">
    <property type="protein sequence ID" value="RBP66790.1"/>
    <property type="molecule type" value="Genomic_DNA"/>
</dbReference>
<dbReference type="RefSeq" id="WP_170128189.1">
    <property type="nucleotide sequence ID" value="NZ_QNRX01000005.1"/>
</dbReference>
<proteinExistence type="predicted"/>
<dbReference type="Pfam" id="PF12840">
    <property type="entry name" value="HTH_20"/>
    <property type="match status" value="1"/>
</dbReference>
<organism evidence="1 2">
    <name type="scientific">Alkalibaculum bacchi</name>
    <dbReference type="NCBI Taxonomy" id="645887"/>
    <lineage>
        <taxon>Bacteria</taxon>
        <taxon>Bacillati</taxon>
        <taxon>Bacillota</taxon>
        <taxon>Clostridia</taxon>
        <taxon>Eubacteriales</taxon>
        <taxon>Eubacteriaceae</taxon>
        <taxon>Alkalibaculum</taxon>
    </lineage>
</organism>
<dbReference type="CDD" id="cd00090">
    <property type="entry name" value="HTH_ARSR"/>
    <property type="match status" value="1"/>
</dbReference>
<evidence type="ECO:0000313" key="2">
    <source>
        <dbReference type="Proteomes" id="UP000253490"/>
    </source>
</evidence>
<dbReference type="AlphaFoldDB" id="A0A366IBG8"/>
<comment type="caution">
    <text evidence="1">The sequence shown here is derived from an EMBL/GenBank/DDBJ whole genome shotgun (WGS) entry which is preliminary data.</text>
</comment>
<dbReference type="InterPro" id="IPR011991">
    <property type="entry name" value="ArsR-like_HTH"/>
</dbReference>
<gene>
    <name evidence="1" type="ORF">DES36_105177</name>
</gene>
<name>A0A366IBG8_9FIRM</name>
<accession>A0A366IBG8</accession>
<dbReference type="InterPro" id="IPR036390">
    <property type="entry name" value="WH_DNA-bd_sf"/>
</dbReference>
<dbReference type="Gene3D" id="1.10.10.10">
    <property type="entry name" value="Winged helix-like DNA-binding domain superfamily/Winged helix DNA-binding domain"/>
    <property type="match status" value="1"/>
</dbReference>
<dbReference type="InterPro" id="IPR036388">
    <property type="entry name" value="WH-like_DNA-bd_sf"/>
</dbReference>
<sequence length="196" mass="22661">MDKKNYIILKTDKELKILMSPMRQKIIKVMEREGKPVTSKYVADKLEISPSSAQHHIKKLEQVGIIEFDHNEIINGITARYLRITEKTVSIGQDINDDFTSERDILARNILSETYNGYKELINEKRQLISEEYKKGNKFVDQLAGVIHLSTEEANELFDIIDDFIKQHSKASNNSHPYEYALIAYKADLNNDKSVE</sequence>
<reference evidence="1 2" key="1">
    <citation type="submission" date="2018-06" db="EMBL/GenBank/DDBJ databases">
        <title>Genomic Encyclopedia of Type Strains, Phase IV (KMG-IV): sequencing the most valuable type-strain genomes for metagenomic binning, comparative biology and taxonomic classification.</title>
        <authorList>
            <person name="Goeker M."/>
        </authorList>
    </citation>
    <scope>NUCLEOTIDE SEQUENCE [LARGE SCALE GENOMIC DNA]</scope>
    <source>
        <strain evidence="1 2">DSM 22112</strain>
    </source>
</reference>